<accession>A0A9J6E2E8</accession>
<dbReference type="InterPro" id="IPR036397">
    <property type="entry name" value="RNaseH_sf"/>
</dbReference>
<dbReference type="Gene3D" id="3.30.420.10">
    <property type="entry name" value="Ribonuclease H-like superfamily/Ribonuclease H"/>
    <property type="match status" value="1"/>
</dbReference>
<name>A0A9J6E2E8_RHIMP</name>
<gene>
    <name evidence="1" type="ORF">HPB51_016593</name>
</gene>
<organism evidence="1 2">
    <name type="scientific">Rhipicephalus microplus</name>
    <name type="common">Cattle tick</name>
    <name type="synonym">Boophilus microplus</name>
    <dbReference type="NCBI Taxonomy" id="6941"/>
    <lineage>
        <taxon>Eukaryota</taxon>
        <taxon>Metazoa</taxon>
        <taxon>Ecdysozoa</taxon>
        <taxon>Arthropoda</taxon>
        <taxon>Chelicerata</taxon>
        <taxon>Arachnida</taxon>
        <taxon>Acari</taxon>
        <taxon>Parasitiformes</taxon>
        <taxon>Ixodida</taxon>
        <taxon>Ixodoidea</taxon>
        <taxon>Ixodidae</taxon>
        <taxon>Rhipicephalinae</taxon>
        <taxon>Rhipicephalus</taxon>
        <taxon>Boophilus</taxon>
    </lineage>
</organism>
<dbReference type="Proteomes" id="UP000821866">
    <property type="component" value="Chromosome 4"/>
</dbReference>
<comment type="caution">
    <text evidence="1">The sequence shown here is derived from an EMBL/GenBank/DDBJ whole genome shotgun (WGS) entry which is preliminary data.</text>
</comment>
<dbReference type="AlphaFoldDB" id="A0A9J6E2E8"/>
<reference evidence="1" key="1">
    <citation type="journal article" date="2020" name="Cell">
        <title>Large-Scale Comparative Analyses of Tick Genomes Elucidate Their Genetic Diversity and Vector Capacities.</title>
        <authorList>
            <consortium name="Tick Genome and Microbiome Consortium (TIGMIC)"/>
            <person name="Jia N."/>
            <person name="Wang J."/>
            <person name="Shi W."/>
            <person name="Du L."/>
            <person name="Sun Y."/>
            <person name="Zhan W."/>
            <person name="Jiang J.F."/>
            <person name="Wang Q."/>
            <person name="Zhang B."/>
            <person name="Ji P."/>
            <person name="Bell-Sakyi L."/>
            <person name="Cui X.M."/>
            <person name="Yuan T.T."/>
            <person name="Jiang B.G."/>
            <person name="Yang W.F."/>
            <person name="Lam T.T."/>
            <person name="Chang Q.C."/>
            <person name="Ding S.J."/>
            <person name="Wang X.J."/>
            <person name="Zhu J.G."/>
            <person name="Ruan X.D."/>
            <person name="Zhao L."/>
            <person name="Wei J.T."/>
            <person name="Ye R.Z."/>
            <person name="Que T.C."/>
            <person name="Du C.H."/>
            <person name="Zhou Y.H."/>
            <person name="Cheng J.X."/>
            <person name="Dai P.F."/>
            <person name="Guo W.B."/>
            <person name="Han X.H."/>
            <person name="Huang E.J."/>
            <person name="Li L.F."/>
            <person name="Wei W."/>
            <person name="Gao Y.C."/>
            <person name="Liu J.Z."/>
            <person name="Shao H.Z."/>
            <person name="Wang X."/>
            <person name="Wang C.C."/>
            <person name="Yang T.C."/>
            <person name="Huo Q.B."/>
            <person name="Li W."/>
            <person name="Chen H.Y."/>
            <person name="Chen S.E."/>
            <person name="Zhou L.G."/>
            <person name="Ni X.B."/>
            <person name="Tian J.H."/>
            <person name="Sheng Y."/>
            <person name="Liu T."/>
            <person name="Pan Y.S."/>
            <person name="Xia L.Y."/>
            <person name="Li J."/>
            <person name="Zhao F."/>
            <person name="Cao W.C."/>
        </authorList>
    </citation>
    <scope>NUCLEOTIDE SEQUENCE</scope>
    <source>
        <strain evidence="1">Rmic-2018</strain>
    </source>
</reference>
<dbReference type="EMBL" id="JABSTU010000006">
    <property type="protein sequence ID" value="KAH8028426.1"/>
    <property type="molecule type" value="Genomic_DNA"/>
</dbReference>
<dbReference type="InterPro" id="IPR012337">
    <property type="entry name" value="RNaseH-like_sf"/>
</dbReference>
<sequence length="192" mass="21258">MKVLMSLRQRPRQQLRPWTRVGGGHGEYAARRLSASDHGGKCGALEGFRSGLKGVIHTVQNEWRRRARAEAIMSKTGRSSSAALFVDAAHYWKKDAYVVNVVIEKGCPVNAATVITRLTYDAERLAIAIALPERRSDVTIFSDSRTAIRSISIGFVSTTAAHITSKIPTQENKVEVPLTHNAWIPAHMGFFF</sequence>
<dbReference type="SUPFAM" id="SSF53098">
    <property type="entry name" value="Ribonuclease H-like"/>
    <property type="match status" value="1"/>
</dbReference>
<protein>
    <recommendedName>
        <fullName evidence="3">Tick transposon</fullName>
    </recommendedName>
</protein>
<proteinExistence type="predicted"/>
<keyword evidence="2" id="KW-1185">Reference proteome</keyword>
<evidence type="ECO:0000313" key="2">
    <source>
        <dbReference type="Proteomes" id="UP000821866"/>
    </source>
</evidence>
<dbReference type="GO" id="GO:0003676">
    <property type="term" value="F:nucleic acid binding"/>
    <property type="evidence" value="ECO:0007669"/>
    <property type="project" value="InterPro"/>
</dbReference>
<reference evidence="1" key="2">
    <citation type="submission" date="2021-09" db="EMBL/GenBank/DDBJ databases">
        <authorList>
            <person name="Jia N."/>
            <person name="Wang J."/>
            <person name="Shi W."/>
            <person name="Du L."/>
            <person name="Sun Y."/>
            <person name="Zhan W."/>
            <person name="Jiang J."/>
            <person name="Wang Q."/>
            <person name="Zhang B."/>
            <person name="Ji P."/>
            <person name="Sakyi L.B."/>
            <person name="Cui X."/>
            <person name="Yuan T."/>
            <person name="Jiang B."/>
            <person name="Yang W."/>
            <person name="Lam T.T.-Y."/>
            <person name="Chang Q."/>
            <person name="Ding S."/>
            <person name="Wang X."/>
            <person name="Zhu J."/>
            <person name="Ruan X."/>
            <person name="Zhao L."/>
            <person name="Wei J."/>
            <person name="Que T."/>
            <person name="Du C."/>
            <person name="Cheng J."/>
            <person name="Dai P."/>
            <person name="Han X."/>
            <person name="Huang E."/>
            <person name="Gao Y."/>
            <person name="Liu J."/>
            <person name="Shao H."/>
            <person name="Ye R."/>
            <person name="Li L."/>
            <person name="Wei W."/>
            <person name="Wang X."/>
            <person name="Wang C."/>
            <person name="Huo Q."/>
            <person name="Li W."/>
            <person name="Guo W."/>
            <person name="Chen H."/>
            <person name="Chen S."/>
            <person name="Zhou L."/>
            <person name="Zhou L."/>
            <person name="Ni X."/>
            <person name="Tian J."/>
            <person name="Zhou Y."/>
            <person name="Sheng Y."/>
            <person name="Liu T."/>
            <person name="Pan Y."/>
            <person name="Xia L."/>
            <person name="Li J."/>
            <person name="Zhao F."/>
            <person name="Cao W."/>
        </authorList>
    </citation>
    <scope>NUCLEOTIDE SEQUENCE</scope>
    <source>
        <strain evidence="1">Rmic-2018</strain>
        <tissue evidence="1">Larvae</tissue>
    </source>
</reference>
<evidence type="ECO:0008006" key="3">
    <source>
        <dbReference type="Google" id="ProtNLM"/>
    </source>
</evidence>
<evidence type="ECO:0000313" key="1">
    <source>
        <dbReference type="EMBL" id="KAH8028426.1"/>
    </source>
</evidence>